<sequence length="126" mass="13703">MSNDIRLSHGFRVLLRNPDGKPLSAESGINDLIGHALGEAVDWVVLPVADLPEDFLTLRSGIAGAAIQKFTNYKVRVAIIGRIDAELAVSNALQSFVLEANRGTTCWFLDTMEEFEARLSAFSTPA</sequence>
<evidence type="ECO:0000259" key="1">
    <source>
        <dbReference type="Pfam" id="PF13788"/>
    </source>
</evidence>
<accession>A0ABR9J1I6</accession>
<comment type="caution">
    <text evidence="2">The sequence shown here is derived from an EMBL/GenBank/DDBJ whole genome shotgun (WGS) entry which is preliminary data.</text>
</comment>
<dbReference type="Proteomes" id="UP000620262">
    <property type="component" value="Unassembled WGS sequence"/>
</dbReference>
<protein>
    <recommendedName>
        <fullName evidence="1">DUF4180 domain-containing protein</fullName>
    </recommendedName>
</protein>
<reference evidence="2 3" key="1">
    <citation type="submission" date="2020-10" db="EMBL/GenBank/DDBJ databases">
        <title>Sequencing the genomes of 1000 actinobacteria strains.</title>
        <authorList>
            <person name="Klenk H.-P."/>
        </authorList>
    </citation>
    <scope>NUCLEOTIDE SEQUENCE [LARGE SCALE GENOMIC DNA]</scope>
    <source>
        <strain evidence="2 3">DSM 7307</strain>
    </source>
</reference>
<proteinExistence type="predicted"/>
<gene>
    <name evidence="2" type="ORF">H4W29_006584</name>
</gene>
<dbReference type="InterPro" id="IPR025438">
    <property type="entry name" value="DUF4180"/>
</dbReference>
<evidence type="ECO:0000313" key="2">
    <source>
        <dbReference type="EMBL" id="MBE1509337.1"/>
    </source>
</evidence>
<feature type="domain" description="DUF4180" evidence="1">
    <location>
        <begin position="11"/>
        <end position="119"/>
    </location>
</feature>
<evidence type="ECO:0000313" key="3">
    <source>
        <dbReference type="Proteomes" id="UP000620262"/>
    </source>
</evidence>
<dbReference type="Pfam" id="PF13788">
    <property type="entry name" value="DUF4180"/>
    <property type="match status" value="1"/>
</dbReference>
<dbReference type="EMBL" id="JADBEC010000003">
    <property type="protein sequence ID" value="MBE1509337.1"/>
    <property type="molecule type" value="Genomic_DNA"/>
</dbReference>
<keyword evidence="3" id="KW-1185">Reference proteome</keyword>
<dbReference type="RefSeq" id="WP_192732944.1">
    <property type="nucleotide sequence ID" value="NZ_BAAAVL010000015.1"/>
</dbReference>
<name>A0ABR9J1I6_RHIVS</name>
<organism evidence="2 3">
    <name type="scientific">Rhizobium viscosum</name>
    <name type="common">Arthrobacter viscosus</name>
    <dbReference type="NCBI Taxonomy" id="1673"/>
    <lineage>
        <taxon>Bacteria</taxon>
        <taxon>Pseudomonadati</taxon>
        <taxon>Pseudomonadota</taxon>
        <taxon>Alphaproteobacteria</taxon>
        <taxon>Hyphomicrobiales</taxon>
        <taxon>Rhizobiaceae</taxon>
        <taxon>Rhizobium/Agrobacterium group</taxon>
        <taxon>Rhizobium</taxon>
    </lineage>
</organism>